<comment type="caution">
    <text evidence="5">The sequence shown here is derived from an EMBL/GenBank/DDBJ whole genome shotgun (WGS) entry which is preliminary data.</text>
</comment>
<dbReference type="InterPro" id="IPR011991">
    <property type="entry name" value="ArsR-like_HTH"/>
</dbReference>
<dbReference type="PANTHER" id="PTHR43132">
    <property type="entry name" value="ARSENICAL RESISTANCE OPERON REPRESSOR ARSR-RELATED"/>
    <property type="match status" value="1"/>
</dbReference>
<keyword evidence="1" id="KW-0805">Transcription regulation</keyword>
<dbReference type="NCBIfam" id="NF033788">
    <property type="entry name" value="HTH_metalloreg"/>
    <property type="match status" value="1"/>
</dbReference>
<dbReference type="SMART" id="SM00418">
    <property type="entry name" value="HTH_ARSR"/>
    <property type="match status" value="1"/>
</dbReference>
<protein>
    <submittedName>
        <fullName evidence="5">Metalloregulator ArsR/SmtB family transcription factor</fullName>
    </submittedName>
</protein>
<feature type="domain" description="HTH arsR-type" evidence="4">
    <location>
        <begin position="26"/>
        <end position="121"/>
    </location>
</feature>
<organism evidence="5 6">
    <name type="scientific">Pseudonocardia eucalypti</name>
    <dbReference type="NCBI Taxonomy" id="648755"/>
    <lineage>
        <taxon>Bacteria</taxon>
        <taxon>Bacillati</taxon>
        <taxon>Actinomycetota</taxon>
        <taxon>Actinomycetes</taxon>
        <taxon>Pseudonocardiales</taxon>
        <taxon>Pseudonocardiaceae</taxon>
        <taxon>Pseudonocardia</taxon>
    </lineage>
</organism>
<gene>
    <name evidence="5" type="ORF">GCM10023321_18280</name>
</gene>
<dbReference type="InterPro" id="IPR036390">
    <property type="entry name" value="WH_DNA-bd_sf"/>
</dbReference>
<dbReference type="PANTHER" id="PTHR43132:SF6">
    <property type="entry name" value="HTH-TYPE TRANSCRIPTIONAL REPRESSOR CZRA"/>
    <property type="match status" value="1"/>
</dbReference>
<evidence type="ECO:0000259" key="4">
    <source>
        <dbReference type="PROSITE" id="PS50987"/>
    </source>
</evidence>
<evidence type="ECO:0000256" key="1">
    <source>
        <dbReference type="ARBA" id="ARBA00023015"/>
    </source>
</evidence>
<dbReference type="Gene3D" id="1.10.10.10">
    <property type="entry name" value="Winged helix-like DNA-binding domain superfamily/Winged helix DNA-binding domain"/>
    <property type="match status" value="1"/>
</dbReference>
<dbReference type="SUPFAM" id="SSF46785">
    <property type="entry name" value="Winged helix' DNA-binding domain"/>
    <property type="match status" value="1"/>
</dbReference>
<dbReference type="RefSeq" id="WP_185064545.1">
    <property type="nucleotide sequence ID" value="NZ_BAABJP010000007.1"/>
</dbReference>
<dbReference type="PROSITE" id="PS50987">
    <property type="entry name" value="HTH_ARSR_2"/>
    <property type="match status" value="1"/>
</dbReference>
<evidence type="ECO:0000256" key="2">
    <source>
        <dbReference type="ARBA" id="ARBA00023125"/>
    </source>
</evidence>
<dbReference type="InterPro" id="IPR001845">
    <property type="entry name" value="HTH_ArsR_DNA-bd_dom"/>
</dbReference>
<dbReference type="EMBL" id="BAABJP010000007">
    <property type="protein sequence ID" value="GAA5151365.1"/>
    <property type="molecule type" value="Genomic_DNA"/>
</dbReference>
<dbReference type="Pfam" id="PF01022">
    <property type="entry name" value="HTH_5"/>
    <property type="match status" value="1"/>
</dbReference>
<keyword evidence="3" id="KW-0804">Transcription</keyword>
<evidence type="ECO:0000313" key="5">
    <source>
        <dbReference type="EMBL" id="GAA5151365.1"/>
    </source>
</evidence>
<dbReference type="InterPro" id="IPR051011">
    <property type="entry name" value="Metal_resp_trans_reg"/>
</dbReference>
<dbReference type="Proteomes" id="UP001428817">
    <property type="component" value="Unassembled WGS sequence"/>
</dbReference>
<sequence>MHLLDPDNARAVQDGERVCAAIAHLPDGEALHDWATRFALLADQTRLALLLCIHHAGEICVSDLAVATGVKDSTVSQSLRLLRAHGVVTTRRDGRTIHYQLTDRSLRGLLDQLPTPTVPASHH</sequence>
<dbReference type="CDD" id="cd00090">
    <property type="entry name" value="HTH_ARSR"/>
    <property type="match status" value="1"/>
</dbReference>
<evidence type="ECO:0000313" key="6">
    <source>
        <dbReference type="Proteomes" id="UP001428817"/>
    </source>
</evidence>
<keyword evidence="2" id="KW-0238">DNA-binding</keyword>
<accession>A0ABP9PYY7</accession>
<name>A0ABP9PYY7_9PSEU</name>
<dbReference type="PRINTS" id="PR00778">
    <property type="entry name" value="HTHARSR"/>
</dbReference>
<proteinExistence type="predicted"/>
<evidence type="ECO:0000256" key="3">
    <source>
        <dbReference type="ARBA" id="ARBA00023163"/>
    </source>
</evidence>
<keyword evidence="6" id="KW-1185">Reference proteome</keyword>
<dbReference type="InterPro" id="IPR036388">
    <property type="entry name" value="WH-like_DNA-bd_sf"/>
</dbReference>
<reference evidence="6" key="1">
    <citation type="journal article" date="2019" name="Int. J. Syst. Evol. Microbiol.">
        <title>The Global Catalogue of Microorganisms (GCM) 10K type strain sequencing project: providing services to taxonomists for standard genome sequencing and annotation.</title>
        <authorList>
            <consortium name="The Broad Institute Genomics Platform"/>
            <consortium name="The Broad Institute Genome Sequencing Center for Infectious Disease"/>
            <person name="Wu L."/>
            <person name="Ma J."/>
        </authorList>
    </citation>
    <scope>NUCLEOTIDE SEQUENCE [LARGE SCALE GENOMIC DNA]</scope>
    <source>
        <strain evidence="6">JCM 18303</strain>
    </source>
</reference>